<evidence type="ECO:0000256" key="1">
    <source>
        <dbReference type="SAM" id="MobiDB-lite"/>
    </source>
</evidence>
<name>A0A2M4C4J8_9DIPT</name>
<dbReference type="EMBL" id="GGFJ01011099">
    <property type="protein sequence ID" value="MBW60240.1"/>
    <property type="molecule type" value="Transcribed_RNA"/>
</dbReference>
<accession>A0A2M4C4J8</accession>
<evidence type="ECO:0000313" key="2">
    <source>
        <dbReference type="EMBL" id="MBW60240.1"/>
    </source>
</evidence>
<proteinExistence type="predicted"/>
<dbReference type="AlphaFoldDB" id="A0A2M4C4J8"/>
<feature type="region of interest" description="Disordered" evidence="1">
    <location>
        <begin position="1"/>
        <end position="60"/>
    </location>
</feature>
<feature type="compositionally biased region" description="Basic and acidic residues" evidence="1">
    <location>
        <begin position="19"/>
        <end position="34"/>
    </location>
</feature>
<organism evidence="2">
    <name type="scientific">Anopheles marajoara</name>
    <dbReference type="NCBI Taxonomy" id="58244"/>
    <lineage>
        <taxon>Eukaryota</taxon>
        <taxon>Metazoa</taxon>
        <taxon>Ecdysozoa</taxon>
        <taxon>Arthropoda</taxon>
        <taxon>Hexapoda</taxon>
        <taxon>Insecta</taxon>
        <taxon>Pterygota</taxon>
        <taxon>Neoptera</taxon>
        <taxon>Endopterygota</taxon>
        <taxon>Diptera</taxon>
        <taxon>Nematocera</taxon>
        <taxon>Culicoidea</taxon>
        <taxon>Culicidae</taxon>
        <taxon>Anophelinae</taxon>
        <taxon>Anopheles</taxon>
    </lineage>
</organism>
<protein>
    <submittedName>
        <fullName evidence="2">Uncharacterized protein</fullName>
    </submittedName>
</protein>
<sequence>MVQDDPSVVSRAGLVTTNEQHEQCEEPLPEKQEQELQQQTGPDPTATKIPTVTEISTGATPATVTTVVTTPANATVVMASKCQVRVILDYQHSRA</sequence>
<reference evidence="2" key="1">
    <citation type="submission" date="2018-01" db="EMBL/GenBank/DDBJ databases">
        <title>An insight into the sialome of Amazonian anophelines.</title>
        <authorList>
            <person name="Ribeiro J.M."/>
            <person name="Scarpassa V."/>
            <person name="Calvo E."/>
        </authorList>
    </citation>
    <scope>NUCLEOTIDE SEQUENCE</scope>
    <source>
        <tissue evidence="2">Salivary glands</tissue>
    </source>
</reference>